<protein>
    <submittedName>
        <fullName evidence="6">Molybdopterin oxidoreductase</fullName>
    </submittedName>
</protein>
<dbReference type="SUPFAM" id="SSF50692">
    <property type="entry name" value="ADC-like"/>
    <property type="match status" value="1"/>
</dbReference>
<dbReference type="InterPro" id="IPR006656">
    <property type="entry name" value="Mopterin_OxRdtase"/>
</dbReference>
<accession>A0ABQ3VE42</accession>
<dbReference type="PANTHER" id="PTHR43105:SF10">
    <property type="entry name" value="NADH-QUINONE OXIDOREDUCTASE SUBUNIT G"/>
    <property type="match status" value="1"/>
</dbReference>
<evidence type="ECO:0000313" key="6">
    <source>
        <dbReference type="EMBL" id="GHO84009.1"/>
    </source>
</evidence>
<dbReference type="SMART" id="SM00926">
    <property type="entry name" value="Molybdop_Fe4S4"/>
    <property type="match status" value="1"/>
</dbReference>
<gene>
    <name evidence="6" type="primary">nasA_2</name>
    <name evidence="6" type="ORF">KSZ_20150</name>
</gene>
<sequence>MQNIADSQITRVSGRHRVATHCPYCALQCGMHITGPREQATITGNIHFPVNNGRMCIKGWHAAATLQHPERLLTPLQRMAGGTFEPISWEEAIATIVEKFQQVQARYGKDALGVLGGGSLTNEKAYLLGKFARVALGTSQIDYNGRFCMSSAATAGMAAFGLDRGLPFPIADIAQAEVVILIGSNAAETMPPLMQYFESQRQRGGQLIVVDPRASITTHGATVHLRLTPGTDAALANGILHILIREGLLDYQYIQQRTSDFERVKANVALYWPERVERITGIPEAQLFQVARMLGEARSAIILTARGAEQQRQGVHNVLSYINIALALGLVGRPASGYGCLTGQGNGQGGREHGQKADQLPGYRRITDPLARQHIAGVWGIAEEALPGPGRSAYEMLEAVGQPGGIHGLMIMGTNPVVSAPNALHIQERLRTVEFMVVADFFLSETAQLANIVLPTTQWAEEEGTITNVEGRVLRRRCAFTAPQSIYSDSKILCMLAAALGKGAYFTYAEPRQIFEELARASAGGLADYAGISYEKIEEQDGVFWPCSSAEHPGTPRLFQERFPTPSGRARFHAVIHQAPDEEPDASYPLYLTTGRILAQYQSGTQTRRVEQLNAVAPHPWLEVHPTTARTYGITDGEQVQATTRRGSALFRAKLTSTIREDTIFVPFHWNGQQSANRLTNPALDPDSHMPEFKVCAVRIERASASSAMEV</sequence>
<keyword evidence="2" id="KW-0479">Metal-binding</keyword>
<dbReference type="Pfam" id="PF01568">
    <property type="entry name" value="Molydop_binding"/>
    <property type="match status" value="1"/>
</dbReference>
<dbReference type="EMBL" id="BNJJ01000005">
    <property type="protein sequence ID" value="GHO84009.1"/>
    <property type="molecule type" value="Genomic_DNA"/>
</dbReference>
<proteinExistence type="predicted"/>
<keyword evidence="7" id="KW-1185">Reference proteome</keyword>
<dbReference type="Gene3D" id="2.20.25.90">
    <property type="entry name" value="ADC-like domains"/>
    <property type="match status" value="1"/>
</dbReference>
<dbReference type="SUPFAM" id="SSF53706">
    <property type="entry name" value="Formate dehydrogenase/DMSO reductase, domains 1-3"/>
    <property type="match status" value="1"/>
</dbReference>
<evidence type="ECO:0000259" key="5">
    <source>
        <dbReference type="SMART" id="SM00926"/>
    </source>
</evidence>
<evidence type="ECO:0000256" key="4">
    <source>
        <dbReference type="ARBA" id="ARBA00023014"/>
    </source>
</evidence>
<dbReference type="InterPro" id="IPR006963">
    <property type="entry name" value="Mopterin_OxRdtase_4Fe-4S_dom"/>
</dbReference>
<organism evidence="6 7">
    <name type="scientific">Dictyobacter formicarum</name>
    <dbReference type="NCBI Taxonomy" id="2778368"/>
    <lineage>
        <taxon>Bacteria</taxon>
        <taxon>Bacillati</taxon>
        <taxon>Chloroflexota</taxon>
        <taxon>Ktedonobacteria</taxon>
        <taxon>Ktedonobacterales</taxon>
        <taxon>Dictyobacteraceae</taxon>
        <taxon>Dictyobacter</taxon>
    </lineage>
</organism>
<dbReference type="Pfam" id="PF04879">
    <property type="entry name" value="Molybdop_Fe4S4"/>
    <property type="match status" value="1"/>
</dbReference>
<dbReference type="Pfam" id="PF00384">
    <property type="entry name" value="Molybdopterin"/>
    <property type="match status" value="1"/>
</dbReference>
<keyword evidence="3" id="KW-0408">Iron</keyword>
<dbReference type="Proteomes" id="UP000635565">
    <property type="component" value="Unassembled WGS sequence"/>
</dbReference>
<dbReference type="PANTHER" id="PTHR43105">
    <property type="entry name" value="RESPIRATORY NITRATE REDUCTASE"/>
    <property type="match status" value="1"/>
</dbReference>
<dbReference type="InterPro" id="IPR050123">
    <property type="entry name" value="Prok_molybdopt-oxidoreductase"/>
</dbReference>
<dbReference type="InterPro" id="IPR006657">
    <property type="entry name" value="MoPterin_dinucl-bd_dom"/>
</dbReference>
<dbReference type="Gene3D" id="3.40.50.740">
    <property type="match status" value="1"/>
</dbReference>
<evidence type="ECO:0000313" key="7">
    <source>
        <dbReference type="Proteomes" id="UP000635565"/>
    </source>
</evidence>
<dbReference type="InterPro" id="IPR009010">
    <property type="entry name" value="Asp_de-COase-like_dom_sf"/>
</dbReference>
<evidence type="ECO:0000256" key="3">
    <source>
        <dbReference type="ARBA" id="ARBA00023004"/>
    </source>
</evidence>
<dbReference type="CDD" id="cd00508">
    <property type="entry name" value="MopB_CT_Fdh-Nap-like"/>
    <property type="match status" value="1"/>
</dbReference>
<reference evidence="6 7" key="1">
    <citation type="journal article" date="2021" name="Int. J. Syst. Evol. Microbiol.">
        <title>Reticulibacter mediterranei gen. nov., sp. nov., within the new family Reticulibacteraceae fam. nov., and Ktedonospora formicarum gen. nov., sp. nov., Ktedonobacter robiniae sp. nov., Dictyobacter formicarum sp. nov. and Dictyobacter arantiisoli sp. nov., belonging to the class Ktedonobacteria.</title>
        <authorList>
            <person name="Yabe S."/>
            <person name="Zheng Y."/>
            <person name="Wang C.M."/>
            <person name="Sakai Y."/>
            <person name="Abe K."/>
            <person name="Yokota A."/>
            <person name="Donadio S."/>
            <person name="Cavaletti L."/>
            <person name="Monciardini P."/>
        </authorList>
    </citation>
    <scope>NUCLEOTIDE SEQUENCE [LARGE SCALE GENOMIC DNA]</scope>
    <source>
        <strain evidence="6 7">SOSP1-9</strain>
    </source>
</reference>
<evidence type="ECO:0000256" key="1">
    <source>
        <dbReference type="ARBA" id="ARBA00022485"/>
    </source>
</evidence>
<evidence type="ECO:0000256" key="2">
    <source>
        <dbReference type="ARBA" id="ARBA00022723"/>
    </source>
</evidence>
<name>A0ABQ3VE42_9CHLR</name>
<dbReference type="Gene3D" id="3.40.228.10">
    <property type="entry name" value="Dimethylsulfoxide Reductase, domain 2"/>
    <property type="match status" value="1"/>
</dbReference>
<comment type="caution">
    <text evidence="6">The sequence shown here is derived from an EMBL/GenBank/DDBJ whole genome shotgun (WGS) entry which is preliminary data.</text>
</comment>
<feature type="domain" description="4Fe-4S Mo/W bis-MGD-type" evidence="5">
    <location>
        <begin position="15"/>
        <end position="68"/>
    </location>
</feature>
<keyword evidence="4" id="KW-0411">Iron-sulfur</keyword>
<dbReference type="RefSeq" id="WP_201361659.1">
    <property type="nucleotide sequence ID" value="NZ_BNJJ01000005.1"/>
</dbReference>
<dbReference type="Gene3D" id="2.40.40.20">
    <property type="match status" value="1"/>
</dbReference>
<keyword evidence="1" id="KW-0004">4Fe-4S</keyword>